<accession>A0AAN9PE44</accession>
<sequence>MYIWTCLFQTKSIPSLLAKSKHLGGSRTKLYITAIPPTPPLAGDAPAREASAALNAFRNKTNELIVPFFSPKFLIPSLASHFS</sequence>
<reference evidence="1 2" key="1">
    <citation type="submission" date="2024-01" db="EMBL/GenBank/DDBJ databases">
        <title>The genomes of 5 underutilized Papilionoideae crops provide insights into root nodulation and disease resistance.</title>
        <authorList>
            <person name="Yuan L."/>
        </authorList>
    </citation>
    <scope>NUCLEOTIDE SEQUENCE [LARGE SCALE GENOMIC DNA]</scope>
    <source>
        <strain evidence="1">LY-2023</strain>
        <tissue evidence="1">Leaf</tissue>
    </source>
</reference>
<dbReference type="Proteomes" id="UP001359559">
    <property type="component" value="Unassembled WGS sequence"/>
</dbReference>
<dbReference type="AlphaFoldDB" id="A0AAN9PE44"/>
<proteinExistence type="predicted"/>
<keyword evidence="2" id="KW-1185">Reference proteome</keyword>
<evidence type="ECO:0000313" key="1">
    <source>
        <dbReference type="EMBL" id="KAK7295640.1"/>
    </source>
</evidence>
<organism evidence="1 2">
    <name type="scientific">Clitoria ternatea</name>
    <name type="common">Butterfly pea</name>
    <dbReference type="NCBI Taxonomy" id="43366"/>
    <lineage>
        <taxon>Eukaryota</taxon>
        <taxon>Viridiplantae</taxon>
        <taxon>Streptophyta</taxon>
        <taxon>Embryophyta</taxon>
        <taxon>Tracheophyta</taxon>
        <taxon>Spermatophyta</taxon>
        <taxon>Magnoliopsida</taxon>
        <taxon>eudicotyledons</taxon>
        <taxon>Gunneridae</taxon>
        <taxon>Pentapetalae</taxon>
        <taxon>rosids</taxon>
        <taxon>fabids</taxon>
        <taxon>Fabales</taxon>
        <taxon>Fabaceae</taxon>
        <taxon>Papilionoideae</taxon>
        <taxon>50 kb inversion clade</taxon>
        <taxon>NPAAA clade</taxon>
        <taxon>indigoferoid/millettioid clade</taxon>
        <taxon>Phaseoleae</taxon>
        <taxon>Clitoria</taxon>
    </lineage>
</organism>
<evidence type="ECO:0000313" key="2">
    <source>
        <dbReference type="Proteomes" id="UP001359559"/>
    </source>
</evidence>
<gene>
    <name evidence="1" type="ORF">RJT34_18551</name>
</gene>
<dbReference type="EMBL" id="JAYKXN010000004">
    <property type="protein sequence ID" value="KAK7295640.1"/>
    <property type="molecule type" value="Genomic_DNA"/>
</dbReference>
<protein>
    <submittedName>
        <fullName evidence="1">Uncharacterized protein</fullName>
    </submittedName>
</protein>
<comment type="caution">
    <text evidence="1">The sequence shown here is derived from an EMBL/GenBank/DDBJ whole genome shotgun (WGS) entry which is preliminary data.</text>
</comment>
<name>A0AAN9PE44_CLITE</name>